<evidence type="ECO:0000313" key="2">
    <source>
        <dbReference type="EMBL" id="TFK87470.1"/>
    </source>
</evidence>
<sequence>MDSFSLKGKEKATADDGFFMERLEILYEQSLAELRAFAEREGRAYEEVKRRMAELHCRSLFDGAGSAFPVAERKDHIGRVLRAVSQELETLETLAGLQSFFLVVDPSDLADEGFLGGTVIGREFWRGHRGCGVAGAQAFKARCVRAQSQFATPTRIATPLPTSAPIPASSAQKKSQAREVKSELYGAMRDALRTVSGIRNAEMKWTNHSKLDSYGVKLEGWPDHVPRQNPSTLSVSQNKILLDLLSEGKMFFSHIEGTQPSEAAMIAEEHPVRDEDAMFADSIDFSWVSEQSQGDTGSFIVSLKMVLQWHGVITGPIAGPFRVDASGHERERILTKWRTWCRRTTRRLWQQSEETTS</sequence>
<reference evidence="2 3" key="1">
    <citation type="journal article" date="2019" name="Nat. Ecol. Evol.">
        <title>Megaphylogeny resolves global patterns of mushroom evolution.</title>
        <authorList>
            <person name="Varga T."/>
            <person name="Krizsan K."/>
            <person name="Foldi C."/>
            <person name="Dima B."/>
            <person name="Sanchez-Garcia M."/>
            <person name="Sanchez-Ramirez S."/>
            <person name="Szollosi G.J."/>
            <person name="Szarkandi J.G."/>
            <person name="Papp V."/>
            <person name="Albert L."/>
            <person name="Andreopoulos W."/>
            <person name="Angelini C."/>
            <person name="Antonin V."/>
            <person name="Barry K.W."/>
            <person name="Bougher N.L."/>
            <person name="Buchanan P."/>
            <person name="Buyck B."/>
            <person name="Bense V."/>
            <person name="Catcheside P."/>
            <person name="Chovatia M."/>
            <person name="Cooper J."/>
            <person name="Damon W."/>
            <person name="Desjardin D."/>
            <person name="Finy P."/>
            <person name="Geml J."/>
            <person name="Haridas S."/>
            <person name="Hughes K."/>
            <person name="Justo A."/>
            <person name="Karasinski D."/>
            <person name="Kautmanova I."/>
            <person name="Kiss B."/>
            <person name="Kocsube S."/>
            <person name="Kotiranta H."/>
            <person name="LaButti K.M."/>
            <person name="Lechner B.E."/>
            <person name="Liimatainen K."/>
            <person name="Lipzen A."/>
            <person name="Lukacs Z."/>
            <person name="Mihaltcheva S."/>
            <person name="Morgado L.N."/>
            <person name="Niskanen T."/>
            <person name="Noordeloos M.E."/>
            <person name="Ohm R.A."/>
            <person name="Ortiz-Santana B."/>
            <person name="Ovrebo C."/>
            <person name="Racz N."/>
            <person name="Riley R."/>
            <person name="Savchenko A."/>
            <person name="Shiryaev A."/>
            <person name="Soop K."/>
            <person name="Spirin V."/>
            <person name="Szebenyi C."/>
            <person name="Tomsovsky M."/>
            <person name="Tulloss R.E."/>
            <person name="Uehling J."/>
            <person name="Grigoriev I.V."/>
            <person name="Vagvolgyi C."/>
            <person name="Papp T."/>
            <person name="Martin F.M."/>
            <person name="Miettinen O."/>
            <person name="Hibbett D.S."/>
            <person name="Nagy L.G."/>
        </authorList>
    </citation>
    <scope>NUCLEOTIDE SEQUENCE [LARGE SCALE GENOMIC DNA]</scope>
    <source>
        <strain evidence="2 3">HHB13444</strain>
    </source>
</reference>
<evidence type="ECO:0000313" key="3">
    <source>
        <dbReference type="Proteomes" id="UP000308197"/>
    </source>
</evidence>
<proteinExistence type="predicted"/>
<keyword evidence="3" id="KW-1185">Reference proteome</keyword>
<feature type="region of interest" description="Disordered" evidence="1">
    <location>
        <begin position="156"/>
        <end position="177"/>
    </location>
</feature>
<dbReference type="EMBL" id="ML211152">
    <property type="protein sequence ID" value="TFK87470.1"/>
    <property type="molecule type" value="Genomic_DNA"/>
</dbReference>
<dbReference type="AlphaFoldDB" id="A0A5C3PGZ8"/>
<dbReference type="Proteomes" id="UP000308197">
    <property type="component" value="Unassembled WGS sequence"/>
</dbReference>
<protein>
    <submittedName>
        <fullName evidence="2">Uncharacterized protein</fullName>
    </submittedName>
</protein>
<organism evidence="2 3">
    <name type="scientific">Polyporus arcularius HHB13444</name>
    <dbReference type="NCBI Taxonomy" id="1314778"/>
    <lineage>
        <taxon>Eukaryota</taxon>
        <taxon>Fungi</taxon>
        <taxon>Dikarya</taxon>
        <taxon>Basidiomycota</taxon>
        <taxon>Agaricomycotina</taxon>
        <taxon>Agaricomycetes</taxon>
        <taxon>Polyporales</taxon>
        <taxon>Polyporaceae</taxon>
        <taxon>Polyporus</taxon>
    </lineage>
</organism>
<accession>A0A5C3PGZ8</accession>
<evidence type="ECO:0000256" key="1">
    <source>
        <dbReference type="SAM" id="MobiDB-lite"/>
    </source>
</evidence>
<name>A0A5C3PGZ8_9APHY</name>
<gene>
    <name evidence="2" type="ORF">K466DRAFT_548702</name>
</gene>
<dbReference type="InParanoid" id="A0A5C3PGZ8"/>